<keyword evidence="3" id="KW-1185">Reference proteome</keyword>
<feature type="compositionally biased region" description="Pro residues" evidence="1">
    <location>
        <begin position="1086"/>
        <end position="1095"/>
    </location>
</feature>
<name>A0A8T3BF37_DENNO</name>
<feature type="region of interest" description="Disordered" evidence="1">
    <location>
        <begin position="1072"/>
        <end position="1095"/>
    </location>
</feature>
<dbReference type="AlphaFoldDB" id="A0A8T3BF37"/>
<reference evidence="2" key="1">
    <citation type="journal article" date="2022" name="Front. Genet.">
        <title>Chromosome-Scale Assembly of the Dendrobium nobile Genome Provides Insights Into the Molecular Mechanism of the Biosynthesis of the Medicinal Active Ingredient of Dendrobium.</title>
        <authorList>
            <person name="Xu Q."/>
            <person name="Niu S.-C."/>
            <person name="Li K.-L."/>
            <person name="Zheng P.-J."/>
            <person name="Zhang X.-J."/>
            <person name="Jia Y."/>
            <person name="Liu Y."/>
            <person name="Niu Y.-X."/>
            <person name="Yu L.-H."/>
            <person name="Chen D.-F."/>
            <person name="Zhang G.-Q."/>
        </authorList>
    </citation>
    <scope>NUCLEOTIDE SEQUENCE</scope>
    <source>
        <tissue evidence="2">Leaf</tissue>
    </source>
</reference>
<evidence type="ECO:0000313" key="3">
    <source>
        <dbReference type="Proteomes" id="UP000829196"/>
    </source>
</evidence>
<dbReference type="SUPFAM" id="SSF53098">
    <property type="entry name" value="Ribonuclease H-like"/>
    <property type="match status" value="1"/>
</dbReference>
<evidence type="ECO:0000256" key="1">
    <source>
        <dbReference type="SAM" id="MobiDB-lite"/>
    </source>
</evidence>
<protein>
    <submittedName>
        <fullName evidence="2">Uncharacterized protein</fullName>
    </submittedName>
</protein>
<evidence type="ECO:0000313" key="2">
    <source>
        <dbReference type="EMBL" id="KAI0510890.1"/>
    </source>
</evidence>
<dbReference type="InterPro" id="IPR012337">
    <property type="entry name" value="RNaseH-like_sf"/>
</dbReference>
<dbReference type="PANTHER" id="PTHR34676">
    <property type="entry name" value="DUF4219 DOMAIN-CONTAINING PROTEIN-RELATED"/>
    <property type="match status" value="1"/>
</dbReference>
<accession>A0A8T3BF37</accession>
<comment type="caution">
    <text evidence="2">The sequence shown here is derived from an EMBL/GenBank/DDBJ whole genome shotgun (WGS) entry which is preliminary data.</text>
</comment>
<gene>
    <name evidence="2" type="ORF">KFK09_011500</name>
</gene>
<dbReference type="OrthoDB" id="913740at2759"/>
<organism evidence="2 3">
    <name type="scientific">Dendrobium nobile</name>
    <name type="common">Orchid</name>
    <dbReference type="NCBI Taxonomy" id="94219"/>
    <lineage>
        <taxon>Eukaryota</taxon>
        <taxon>Viridiplantae</taxon>
        <taxon>Streptophyta</taxon>
        <taxon>Embryophyta</taxon>
        <taxon>Tracheophyta</taxon>
        <taxon>Spermatophyta</taxon>
        <taxon>Magnoliopsida</taxon>
        <taxon>Liliopsida</taxon>
        <taxon>Asparagales</taxon>
        <taxon>Orchidaceae</taxon>
        <taxon>Epidendroideae</taxon>
        <taxon>Malaxideae</taxon>
        <taxon>Dendrobiinae</taxon>
        <taxon>Dendrobium</taxon>
    </lineage>
</organism>
<sequence>MTVRRLVALDFKVLLEAATNRLNTWGKKCISLEGKLVLVKSAFLSLPQFLSTLLLVPLIILKEFDKMCRGFLWSKSNGNAWLHYASWDLLCKTKIEGGRGLFSAVSKIGPLRAKFAWNFYMKPHSLLNQILRAKYGEDLWSESVKGGSSPTWKIITMGAKFLKNIVRWSVSSGDSINWLNDTWILDKCIAKWPRFVNIQNISDVKLNYFILNGEWNLEKLEVIFGEQLMKTISAIHINTNKNSDLLELKCMFAGKSVTALAFEAAMVHEEEVAHWNWIKKLKRLSNFPGCPRGCGVDEDNSHLVGNCFKIRNVVSLLNSWGFIIPVFNSFLECLECLQRFVGKNSLSANIFGTSAYLVWKSRCKVVHGNKDDSDNNIASIAISFVVRSNFLNIQPVNWDANQQLLLSPWHPPPGWIKINVDAALKRNNLAGIGNVARDEKGRFLIAFGAYCLHWDISQLELLAVLYLKNVVKEWMFEAQGVIIKGDNFNIIKMLQNLVKSWKDHKIECSSSQLKIRFSGGLLQQRSGFSALFWRKQKESVLCRTGVGEKEYVGDALADLLSFVLIVQADVHIGLDDIDYMRVSTCKTGKEIWDKLCITYKGTNEVKQSRLNILLHDYELFRMKLHESISDMYTRFTQIVTSLHALGKELSNYEKVNKILRCLPSSYDAKITAITESKDLNTYYIDNLVGSLIAYKQRVNQRNLDAGEKKKEKIVALKAHKSDSQSSGSESDEVAFIIRQFKSFLRKKQKHHQNWRKGKDHKHSKGSSDVICYEYRKPGHMRTDCPILQDNTSKEKIEEKPKFKKDKKRIQKAFWAESGTEHENETTNLCLMGEDQSDEEEASGSSSRATLDPLLREAEDQAAYHRYKECGITLSRTINPAYLSYLIMDLFVHTSLYFILTLAVPFSSELLLEFYANLRINSTFTVVTSYVNRRPIDITYQDCAELLQLSTTGDKLHIIVIDPDFDWSTANHFLRQTNTPFQVGETSSLIKDARIIQHREFNATDLLFCYIDHLTTIHDPCHRRKPNLALGHLIAYILETKYNLQYPARHDLQPPCYSNNSFTILHSTHLHPGDGEGWGAEEEEAPAPVPDPVPLH</sequence>
<dbReference type="Proteomes" id="UP000829196">
    <property type="component" value="Unassembled WGS sequence"/>
</dbReference>
<dbReference type="EMBL" id="JAGYWB010000009">
    <property type="protein sequence ID" value="KAI0510890.1"/>
    <property type="molecule type" value="Genomic_DNA"/>
</dbReference>
<dbReference type="PANTHER" id="PTHR34676:SF8">
    <property type="entry name" value="TRANSMEMBRANE PROTEIN"/>
    <property type="match status" value="1"/>
</dbReference>
<proteinExistence type="predicted"/>
<dbReference type="Pfam" id="PF14223">
    <property type="entry name" value="Retrotran_gag_2"/>
    <property type="match status" value="1"/>
</dbReference>